<dbReference type="Pfam" id="PF07727">
    <property type="entry name" value="RVT_2"/>
    <property type="match status" value="1"/>
</dbReference>
<organism evidence="2">
    <name type="scientific">Fagus sylvatica</name>
    <name type="common">Beechnut</name>
    <dbReference type="NCBI Taxonomy" id="28930"/>
    <lineage>
        <taxon>Eukaryota</taxon>
        <taxon>Viridiplantae</taxon>
        <taxon>Streptophyta</taxon>
        <taxon>Embryophyta</taxon>
        <taxon>Tracheophyta</taxon>
        <taxon>Spermatophyta</taxon>
        <taxon>Magnoliopsida</taxon>
        <taxon>eudicotyledons</taxon>
        <taxon>Gunneridae</taxon>
        <taxon>Pentapetalae</taxon>
        <taxon>rosids</taxon>
        <taxon>fabids</taxon>
        <taxon>Fagales</taxon>
        <taxon>Fagaceae</taxon>
        <taxon>Fagus</taxon>
    </lineage>
</organism>
<sequence>MASRDAAFWREAVNDEMDSILSNNTWVLVDLPPGSNTIGCKWIFRRKYRTDGTIQTFKARLVAKRFRQREGIDYFDTYAPVARITSIRVLIALASIYKLVVHQMDVKTAFLNGDLDEEVYMDQPEGFVLPGSEKKVCKLVKSLYGLKQAPKQWHEKFDTVILANGFKHNGADKCVYSKFTSEYGVIVCLYVDDMLIFGTNMLGVCETKKYLASVFKMKDLNEADTILGIKVKRHSEGYALCQNHYIEKLRILEGQLHSSSFASAIGSMMYAMHCTRPDIAFAVNRLSRYTSNPSAEHWKAIARVLGYLKKTKDLGLYYSGYPAMLEGYSDANWVTSVGDNKSTSGWIFTLGGGAISWASKKQSCISHSTMESEFIALASAGKEAEWLRNMLYDIELWPQPMSAISIYCDSQATMSKAYSKIYNGKSRHISLRHEYVRQLIEDGVISIVYVKSSGNLADPFTKGLSRDMWPGFDNFESLEFLPNPVYWTTNLVDWMTCTWLIQSPGLVVQSTGCRAWEFLPDSVAWTTNSGDWITAVKTVIDH</sequence>
<dbReference type="PANTHER" id="PTHR11439:SF440">
    <property type="entry name" value="INTEGRASE CATALYTIC DOMAIN-CONTAINING PROTEIN"/>
    <property type="match status" value="1"/>
</dbReference>
<gene>
    <name evidence="2" type="ORF">FSB_LOCUS34743</name>
</gene>
<dbReference type="CDD" id="cd09272">
    <property type="entry name" value="RNase_HI_RT_Ty1"/>
    <property type="match status" value="1"/>
</dbReference>
<dbReference type="SUPFAM" id="SSF56672">
    <property type="entry name" value="DNA/RNA polymerases"/>
    <property type="match status" value="1"/>
</dbReference>
<name>A0A2N9H5D4_FAGSY</name>
<feature type="domain" description="Reverse transcriptase Ty1/copia-type" evidence="1">
    <location>
        <begin position="23"/>
        <end position="249"/>
    </location>
</feature>
<dbReference type="InterPro" id="IPR013103">
    <property type="entry name" value="RVT_2"/>
</dbReference>
<proteinExistence type="predicted"/>
<accession>A0A2N9H5D4</accession>
<dbReference type="AlphaFoldDB" id="A0A2N9H5D4"/>
<evidence type="ECO:0000259" key="1">
    <source>
        <dbReference type="Pfam" id="PF07727"/>
    </source>
</evidence>
<protein>
    <recommendedName>
        <fullName evidence="1">Reverse transcriptase Ty1/copia-type domain-containing protein</fullName>
    </recommendedName>
</protein>
<evidence type="ECO:0000313" key="2">
    <source>
        <dbReference type="EMBL" id="SPD06861.1"/>
    </source>
</evidence>
<dbReference type="InterPro" id="IPR043502">
    <property type="entry name" value="DNA/RNA_pol_sf"/>
</dbReference>
<dbReference type="EMBL" id="OIVN01002842">
    <property type="protein sequence ID" value="SPD06861.1"/>
    <property type="molecule type" value="Genomic_DNA"/>
</dbReference>
<dbReference type="PANTHER" id="PTHR11439">
    <property type="entry name" value="GAG-POL-RELATED RETROTRANSPOSON"/>
    <property type="match status" value="1"/>
</dbReference>
<reference evidence="2" key="1">
    <citation type="submission" date="2018-02" db="EMBL/GenBank/DDBJ databases">
        <authorList>
            <person name="Cohen D.B."/>
            <person name="Kent A.D."/>
        </authorList>
    </citation>
    <scope>NUCLEOTIDE SEQUENCE</scope>
</reference>